<keyword evidence="2" id="KW-1185">Reference proteome</keyword>
<dbReference type="AlphaFoldDB" id="A0A2U9BI69"/>
<gene>
    <name evidence="1" type="ORF">SMAX5B_021831</name>
</gene>
<reference evidence="1 2" key="1">
    <citation type="submission" date="2017-12" db="EMBL/GenBank/DDBJ databases">
        <title>Integrating genomic resources of turbot (Scophthalmus maximus) in depth evaluation of genetic and physical mapping variation across individuals.</title>
        <authorList>
            <person name="Martinez P."/>
        </authorList>
    </citation>
    <scope>NUCLEOTIDE SEQUENCE [LARGE SCALE GENOMIC DNA]</scope>
</reference>
<name>A0A2U9BI69_SCOMX</name>
<proteinExistence type="predicted"/>
<accession>A0A2U9BI69</accession>
<dbReference type="Proteomes" id="UP000246464">
    <property type="component" value="Chromosome 6"/>
</dbReference>
<evidence type="ECO:0000313" key="1">
    <source>
        <dbReference type="EMBL" id="AWP03450.1"/>
    </source>
</evidence>
<evidence type="ECO:0000313" key="2">
    <source>
        <dbReference type="Proteomes" id="UP000246464"/>
    </source>
</evidence>
<sequence>MLVRLCIRKTVPEDGDEESGKQLMDVDCQSALFTEYESKIRDAVKRLNTEHNPMEYNDAACHDHRNTTTVLLAKRKLDIGRP</sequence>
<protein>
    <submittedName>
        <fullName evidence="1">Uncharacterized protein</fullName>
    </submittedName>
</protein>
<organism evidence="1 2">
    <name type="scientific">Scophthalmus maximus</name>
    <name type="common">Turbot</name>
    <name type="synonym">Psetta maxima</name>
    <dbReference type="NCBI Taxonomy" id="52904"/>
    <lineage>
        <taxon>Eukaryota</taxon>
        <taxon>Metazoa</taxon>
        <taxon>Chordata</taxon>
        <taxon>Craniata</taxon>
        <taxon>Vertebrata</taxon>
        <taxon>Euteleostomi</taxon>
        <taxon>Actinopterygii</taxon>
        <taxon>Neopterygii</taxon>
        <taxon>Teleostei</taxon>
        <taxon>Neoteleostei</taxon>
        <taxon>Acanthomorphata</taxon>
        <taxon>Carangaria</taxon>
        <taxon>Pleuronectiformes</taxon>
        <taxon>Pleuronectoidei</taxon>
        <taxon>Scophthalmidae</taxon>
        <taxon>Scophthalmus</taxon>
    </lineage>
</organism>
<dbReference type="EMBL" id="CP026248">
    <property type="protein sequence ID" value="AWP03450.1"/>
    <property type="molecule type" value="Genomic_DNA"/>
</dbReference>